<organism evidence="4 5">
    <name type="scientific">Podospora fimiseda</name>
    <dbReference type="NCBI Taxonomy" id="252190"/>
    <lineage>
        <taxon>Eukaryota</taxon>
        <taxon>Fungi</taxon>
        <taxon>Dikarya</taxon>
        <taxon>Ascomycota</taxon>
        <taxon>Pezizomycotina</taxon>
        <taxon>Sordariomycetes</taxon>
        <taxon>Sordariomycetidae</taxon>
        <taxon>Sordariales</taxon>
        <taxon>Podosporaceae</taxon>
        <taxon>Podospora</taxon>
    </lineage>
</organism>
<evidence type="ECO:0000313" key="4">
    <source>
        <dbReference type="EMBL" id="KAK4225499.1"/>
    </source>
</evidence>
<name>A0AAN7H152_9PEZI</name>
<evidence type="ECO:0008006" key="6">
    <source>
        <dbReference type="Google" id="ProtNLM"/>
    </source>
</evidence>
<keyword evidence="1" id="KW-0732">Signal</keyword>
<dbReference type="InterPro" id="IPR033433">
    <property type="entry name" value="GtaA_N"/>
</dbReference>
<dbReference type="InterPro" id="IPR032514">
    <property type="entry name" value="GtaA_central"/>
</dbReference>
<dbReference type="Pfam" id="PF17168">
    <property type="entry name" value="DUF5127"/>
    <property type="match status" value="1"/>
</dbReference>
<keyword evidence="5" id="KW-1185">Reference proteome</keyword>
<dbReference type="AlphaFoldDB" id="A0AAN7H152"/>
<dbReference type="Pfam" id="PF16335">
    <property type="entry name" value="GtaA_6_Hairpin"/>
    <property type="match status" value="3"/>
</dbReference>
<feature type="domain" description="Glutaminase A N-terminal" evidence="3">
    <location>
        <begin position="117"/>
        <end position="343"/>
    </location>
</feature>
<comment type="caution">
    <text evidence="4">The sequence shown here is derived from an EMBL/GenBank/DDBJ whole genome shotgun (WGS) entry which is preliminary data.</text>
</comment>
<proteinExistence type="predicted"/>
<evidence type="ECO:0000259" key="3">
    <source>
        <dbReference type="Pfam" id="PF17168"/>
    </source>
</evidence>
<evidence type="ECO:0000313" key="5">
    <source>
        <dbReference type="Proteomes" id="UP001301958"/>
    </source>
</evidence>
<accession>A0AAN7H152</accession>
<feature type="domain" description="Glutaminase A central" evidence="2">
    <location>
        <begin position="353"/>
        <end position="475"/>
    </location>
</feature>
<dbReference type="PANTHER" id="PTHR31987:SF12">
    <property type="entry name" value="PUTATIVE (AFU_ORTHOLOGUE AFUA_3G10910)-RELATED"/>
    <property type="match status" value="1"/>
</dbReference>
<reference evidence="4" key="1">
    <citation type="journal article" date="2023" name="Mol. Phylogenet. Evol.">
        <title>Genome-scale phylogeny and comparative genomics of the fungal order Sordariales.</title>
        <authorList>
            <person name="Hensen N."/>
            <person name="Bonometti L."/>
            <person name="Westerberg I."/>
            <person name="Brannstrom I.O."/>
            <person name="Guillou S."/>
            <person name="Cros-Aarteil S."/>
            <person name="Calhoun S."/>
            <person name="Haridas S."/>
            <person name="Kuo A."/>
            <person name="Mondo S."/>
            <person name="Pangilinan J."/>
            <person name="Riley R."/>
            <person name="LaButti K."/>
            <person name="Andreopoulos B."/>
            <person name="Lipzen A."/>
            <person name="Chen C."/>
            <person name="Yan M."/>
            <person name="Daum C."/>
            <person name="Ng V."/>
            <person name="Clum A."/>
            <person name="Steindorff A."/>
            <person name="Ohm R.A."/>
            <person name="Martin F."/>
            <person name="Silar P."/>
            <person name="Natvig D.O."/>
            <person name="Lalanne C."/>
            <person name="Gautier V."/>
            <person name="Ament-Velasquez S.L."/>
            <person name="Kruys A."/>
            <person name="Hutchinson M.I."/>
            <person name="Powell A.J."/>
            <person name="Barry K."/>
            <person name="Miller A.N."/>
            <person name="Grigoriev I.V."/>
            <person name="Debuchy R."/>
            <person name="Gladieux P."/>
            <person name="Hiltunen Thoren M."/>
            <person name="Johannesson H."/>
        </authorList>
    </citation>
    <scope>NUCLEOTIDE SEQUENCE</scope>
    <source>
        <strain evidence="4">CBS 990.96</strain>
    </source>
</reference>
<feature type="chain" id="PRO_5042865515" description="Glutaminase" evidence="1">
    <location>
        <begin position="17"/>
        <end position="814"/>
    </location>
</feature>
<reference evidence="4" key="2">
    <citation type="submission" date="2023-05" db="EMBL/GenBank/DDBJ databases">
        <authorList>
            <consortium name="Lawrence Berkeley National Laboratory"/>
            <person name="Steindorff A."/>
            <person name="Hensen N."/>
            <person name="Bonometti L."/>
            <person name="Westerberg I."/>
            <person name="Brannstrom I.O."/>
            <person name="Guillou S."/>
            <person name="Cros-Aarteil S."/>
            <person name="Calhoun S."/>
            <person name="Haridas S."/>
            <person name="Kuo A."/>
            <person name="Mondo S."/>
            <person name="Pangilinan J."/>
            <person name="Riley R."/>
            <person name="Labutti K."/>
            <person name="Andreopoulos B."/>
            <person name="Lipzen A."/>
            <person name="Chen C."/>
            <person name="Yanf M."/>
            <person name="Daum C."/>
            <person name="Ng V."/>
            <person name="Clum A."/>
            <person name="Ohm R."/>
            <person name="Martin F."/>
            <person name="Silar P."/>
            <person name="Natvig D."/>
            <person name="Lalanne C."/>
            <person name="Gautier V."/>
            <person name="Ament-Velasquez S.L."/>
            <person name="Kruys A."/>
            <person name="Hutchinson M.I."/>
            <person name="Powell A.J."/>
            <person name="Barry K."/>
            <person name="Miller A.N."/>
            <person name="Grigoriev I.V."/>
            <person name="Debuchy R."/>
            <person name="Gladieux P."/>
            <person name="Thoren M.H."/>
            <person name="Johannesson H."/>
        </authorList>
    </citation>
    <scope>NUCLEOTIDE SEQUENCE</scope>
    <source>
        <strain evidence="4">CBS 990.96</strain>
    </source>
</reference>
<dbReference type="Proteomes" id="UP001301958">
    <property type="component" value="Unassembled WGS sequence"/>
</dbReference>
<feature type="domain" description="Glutaminase A central" evidence="2">
    <location>
        <begin position="672"/>
        <end position="770"/>
    </location>
</feature>
<dbReference type="PANTHER" id="PTHR31987">
    <property type="entry name" value="GLUTAMINASE A-RELATED"/>
    <property type="match status" value="1"/>
</dbReference>
<dbReference type="EMBL" id="MU865366">
    <property type="protein sequence ID" value="KAK4225499.1"/>
    <property type="molecule type" value="Genomic_DNA"/>
</dbReference>
<dbReference type="InterPro" id="IPR052743">
    <property type="entry name" value="Glutaminase_GtaA"/>
</dbReference>
<feature type="domain" description="Glutaminase A central" evidence="2">
    <location>
        <begin position="524"/>
        <end position="646"/>
    </location>
</feature>
<evidence type="ECO:0000256" key="1">
    <source>
        <dbReference type="SAM" id="SignalP"/>
    </source>
</evidence>
<feature type="signal peptide" evidence="1">
    <location>
        <begin position="1"/>
        <end position="16"/>
    </location>
</feature>
<protein>
    <recommendedName>
        <fullName evidence="6">Glutaminase</fullName>
    </recommendedName>
</protein>
<gene>
    <name evidence="4" type="ORF">QBC38DRAFT_263951</name>
</gene>
<evidence type="ECO:0000259" key="2">
    <source>
        <dbReference type="Pfam" id="PF16335"/>
    </source>
</evidence>
<sequence length="814" mass="92152">MRFNLITLATLASASTLTPNVVPLIVRNPYLSTWLFHARDVPWENWPIFWTGAHVGFSVMASVPSTGTVYPLLGRPQDSLDPHHRTYKITYPDYLGTTFDASTTNLTYQIAGPSSEKSVRLTLSFLSPITPSSTFRQAIPAAYLTVLVEGCVDVDVYTDVNGEWVTGNRDNVIKWDLYEPPQPKAAWAAVIKTWKVARASEEHLTEFNDRAEWGTLHFSAPVDVHHQSGISAHLRQHFAEKGYLRNEVDKDFRRVMQDEPVFAFSKSFRLAKGQSKGCPTKTDQVQFTFALIQDPVVQFASARGLTYMKPLWQSYFAAEDQLIAYHYNDFQTASSLARNYSDQLAIDAFESGSAEYQDIAALSARQVLGATQFSGTPDDPILFLKEISSNGNFQTVDVIFPAFPFFLYTNPRWLGYLLEPLLEHQLSGQYPNDYSMHDLGSHFPNATGHSDGNDEYMPVEECGNMLIMGLALANSLKYNTESAFVHAKAGEHARPIDNFGAWWTAIDKFGVDRREKVMTGPKAAEKWLSKSYKLWKQWTGYLVRESLIPHNQLCTDDFAGWLANQTNLALKGIIGIKAMSEIADIVGESEEAKFYRNISKTYIEKWQEYGISRDQTHAKLAYTWYGSWTTIYNLYADSLLCFHISDKDNSDYGKGKDNGQKPLGARYEDHVFIPNKVYQMQSDWYSAVLQQYGLPLDSRHLYTKSDWEFFAAAVTSKKTRTEILTTVAKWVNETETDRPFTDLYETEGNGGYPGIYFMARPVVGGHFAFLALERACGGKAVEALEFLDRYRPREINVKQALLADMPPRNEIKDL</sequence>